<dbReference type="InterPro" id="IPR006685">
    <property type="entry name" value="MscS_channel_2nd"/>
</dbReference>
<comment type="similarity">
    <text evidence="2">Belongs to the MscS (TC 1.A.23) family.</text>
</comment>
<gene>
    <name evidence="14" type="ORF">N8I77_009462</name>
</gene>
<evidence type="ECO:0000256" key="7">
    <source>
        <dbReference type="ARBA" id="ARBA00022989"/>
    </source>
</evidence>
<dbReference type="Pfam" id="PF00924">
    <property type="entry name" value="MS_channel_2nd"/>
    <property type="match status" value="1"/>
</dbReference>
<evidence type="ECO:0000256" key="4">
    <source>
        <dbReference type="ARBA" id="ARBA00022673"/>
    </source>
</evidence>
<evidence type="ECO:0000256" key="2">
    <source>
        <dbReference type="ARBA" id="ARBA00008017"/>
    </source>
</evidence>
<dbReference type="EMBL" id="JAUJFL010000005">
    <property type="protein sequence ID" value="KAK2602968.1"/>
    <property type="molecule type" value="Genomic_DNA"/>
</dbReference>
<feature type="compositionally biased region" description="Basic and acidic residues" evidence="11">
    <location>
        <begin position="1233"/>
        <end position="1251"/>
    </location>
</feature>
<feature type="compositionally biased region" description="Polar residues" evidence="11">
    <location>
        <begin position="1266"/>
        <end position="1279"/>
    </location>
</feature>
<dbReference type="GO" id="GO:0005262">
    <property type="term" value="F:calcium channel activity"/>
    <property type="evidence" value="ECO:0007669"/>
    <property type="project" value="UniProtKB-KW"/>
</dbReference>
<feature type="transmembrane region" description="Helical" evidence="12">
    <location>
        <begin position="217"/>
        <end position="243"/>
    </location>
</feature>
<feature type="transmembrane region" description="Helical" evidence="12">
    <location>
        <begin position="302"/>
        <end position="324"/>
    </location>
</feature>
<dbReference type="PANTHER" id="PTHR31323">
    <property type="entry name" value="MECHANOSENSITIVE ION CHANNEL PROTEIN MSY2"/>
    <property type="match status" value="1"/>
</dbReference>
<dbReference type="PROSITE" id="PS50222">
    <property type="entry name" value="EF_HAND_2"/>
    <property type="match status" value="1"/>
</dbReference>
<feature type="compositionally biased region" description="Basic and acidic residues" evidence="11">
    <location>
        <begin position="104"/>
        <end position="113"/>
    </location>
</feature>
<dbReference type="InterPro" id="IPR010920">
    <property type="entry name" value="LSM_dom_sf"/>
</dbReference>
<keyword evidence="4" id="KW-0107">Calcium channel</keyword>
<evidence type="ECO:0000313" key="15">
    <source>
        <dbReference type="Proteomes" id="UP001265746"/>
    </source>
</evidence>
<comment type="subcellular location">
    <subcellularLocation>
        <location evidence="1">Membrane</location>
    </subcellularLocation>
</comment>
<feature type="compositionally biased region" description="Basic and acidic residues" evidence="11">
    <location>
        <begin position="761"/>
        <end position="771"/>
    </location>
</feature>
<dbReference type="GO" id="GO:0016020">
    <property type="term" value="C:membrane"/>
    <property type="evidence" value="ECO:0007669"/>
    <property type="project" value="UniProtKB-SubCell"/>
</dbReference>
<evidence type="ECO:0000256" key="6">
    <source>
        <dbReference type="ARBA" id="ARBA00022967"/>
    </source>
</evidence>
<dbReference type="GO" id="GO:0006874">
    <property type="term" value="P:intracellular calcium ion homeostasis"/>
    <property type="evidence" value="ECO:0007669"/>
    <property type="project" value="TreeGrafter"/>
</dbReference>
<dbReference type="Gene3D" id="1.10.238.10">
    <property type="entry name" value="EF-hand"/>
    <property type="match status" value="1"/>
</dbReference>
<sequence>MSCRGRASSGLHIYVTSWSSRPLLPNISLASVTYISLNLNRRGEHCPVDTNMTSPVHVDTSEKADPNLLAPDAATLSHYSDSRENASRLMDDLELLRIERQVSNAEREKDNISRRRSNSRQHHHHDRHNPEAPPEDAFHTLTEPTQLPQITTEPEPTALGKLFKKLRRFPRVIRYFVYAIPIGAVLLTPILLDIYAFPGSDNPVGGPGGLTLLWFGIWLEVVWCSLWASRILVSMLPFLHGLAAKMVGSSNHKKWKDIGRQMEMPTAGFIWLLGLLASFKPITDSHRDSGGKWSDDGDPPYITWIDVVYKVIIALFVLAASNWVEKILIQWIATSFHTRTYASRIEQNRLEINFLVRLYEFSKEKLAHDDPVWADSNGGPSGAKTPMKMVQENARQAWTQIGKVAGKMAGDFTGRKVMAAGHPRKVVLELLRSQHSSHTLARLIYRTFVRPNEETITLDDLKQAFPSAEDAETCFGIFDKDLNGDISMEELELVCNEIHLEKKAIAASLKDLDSVIKKLDTVFLFIIFIIAAIVFISILSGSAAAALGTSGTTILGLSWMLQATAQEFLQSIIFVFVKHPFDVGDRVTVYGNTGSLGTGDDYYVQEISLLYTEFKKMEGHIVQAPNSLLNTLFILNQRRSSGLADPIELKLKFGTSSELIEELKARMLDFVLENKRDYNSKIISEVRTIDEVYSVTLNVIFFHKSNYQNELLRLQRHNKFAAELMRVMTELGIEGPRKLEPGGAQNFPFYLAYPPAYNETPPKENVVRDQRSGSLRTGPGSVHRDDASLRPTSPPSPDVRRRRAESQARAQMDCFPDFGDVFEGRKDPAAANLARLQSLREEAASASQSSGVDRFGRGPSLDRVGTMNSDMTSRHGRGIFRRPRSASKTVSSDRGGNISQFQFPRPGDEFPDFGGGFLPPAVDLMPEERLESEVSVPRSYDGVDHRIVEGDGVTCFESFAAIGPRAGMALDSRHKGPRPMDQGERCVDVMSSTLSLASMTYSTEELTDEILSVPLTRKGKRIQTESSPSRVVHSTKNLSILSEPVLAVLETTAPSFHHQGRDQLATVAQSSPTELPVLDRLVMNSTKPLLKAHHLGIISELYSETTALCEDEINPPPVELPDNERVSAAHTMVSNLGIQNTLELPVHEGPNINPEEGSSTARLGSTPSASWKMVKNHKNDPNDSLKEALGAIGADHDRAGLPSQASRIWPDIPLDETLLCKIVSSTTCIEISESDRGKPDEMVGTQKKDLTHFPSILRPGPRRSSKAPSQQTQPVTNIGRTVPARLATSPEHDQKQQDEADSVLHGRPVRMPTMPFTPHPHETPSTAATSCPDTARGGGGARHDRLPGSVNFVIPIHHLQRGEAHDSAPAASETTCPPKYHVRASFASATSSGRPSKTAGPLGISNLGPRPAGRNKQEDTNDSSSNSLPTEKTGSWNRPAHEADPSPLARAATEVAEWSWGFAR</sequence>
<feature type="transmembrane region" description="Helical" evidence="12">
    <location>
        <begin position="264"/>
        <end position="282"/>
    </location>
</feature>
<organism evidence="14 15">
    <name type="scientific">Phomopsis amygdali</name>
    <name type="common">Fusicoccum amygdali</name>
    <dbReference type="NCBI Taxonomy" id="1214568"/>
    <lineage>
        <taxon>Eukaryota</taxon>
        <taxon>Fungi</taxon>
        <taxon>Dikarya</taxon>
        <taxon>Ascomycota</taxon>
        <taxon>Pezizomycotina</taxon>
        <taxon>Sordariomycetes</taxon>
        <taxon>Sordariomycetidae</taxon>
        <taxon>Diaporthales</taxon>
        <taxon>Diaporthaceae</taxon>
        <taxon>Diaporthe</taxon>
    </lineage>
</organism>
<feature type="compositionally biased region" description="Polar residues" evidence="11">
    <location>
        <begin position="1422"/>
        <end position="1436"/>
    </location>
</feature>
<feature type="transmembrane region" description="Helical" evidence="12">
    <location>
        <begin position="522"/>
        <end position="547"/>
    </location>
</feature>
<keyword evidence="7 12" id="KW-1133">Transmembrane helix</keyword>
<keyword evidence="3" id="KW-0406">Ion transport</keyword>
<dbReference type="SUPFAM" id="SSF50182">
    <property type="entry name" value="Sm-like ribonucleoproteins"/>
    <property type="match status" value="1"/>
</dbReference>
<feature type="compositionally biased region" description="Polar residues" evidence="11">
    <location>
        <begin position="1323"/>
        <end position="1332"/>
    </location>
</feature>
<dbReference type="InterPro" id="IPR058650">
    <property type="entry name" value="Msy1/2-like"/>
</dbReference>
<keyword evidence="3" id="KW-0109">Calcium transport</keyword>
<proteinExistence type="inferred from homology"/>
<evidence type="ECO:0000256" key="11">
    <source>
        <dbReference type="SAM" id="MobiDB-lite"/>
    </source>
</evidence>
<keyword evidence="6" id="KW-1278">Translocase</keyword>
<evidence type="ECO:0000313" key="14">
    <source>
        <dbReference type="EMBL" id="KAK2602968.1"/>
    </source>
</evidence>
<name>A0AAD9S9U9_PHOAM</name>
<feature type="domain" description="EF-hand" evidence="13">
    <location>
        <begin position="466"/>
        <end position="501"/>
    </location>
</feature>
<dbReference type="PANTHER" id="PTHR31323:SF15">
    <property type="entry name" value="MECHANOSENSITIVE ION CHANNEL PROTEIN MSY1"/>
    <property type="match status" value="1"/>
</dbReference>
<keyword evidence="3" id="KW-0813">Transport</keyword>
<feature type="compositionally biased region" description="Basic and acidic residues" evidence="11">
    <location>
        <begin position="1290"/>
        <end position="1304"/>
    </location>
</feature>
<feature type="compositionally biased region" description="Basic residues" evidence="11">
    <location>
        <begin position="874"/>
        <end position="885"/>
    </location>
</feature>
<evidence type="ECO:0000256" key="12">
    <source>
        <dbReference type="SAM" id="Phobius"/>
    </source>
</evidence>
<feature type="region of interest" description="Disordered" evidence="11">
    <location>
        <begin position="104"/>
        <end position="139"/>
    </location>
</feature>
<evidence type="ECO:0000259" key="13">
    <source>
        <dbReference type="PROSITE" id="PS50222"/>
    </source>
</evidence>
<feature type="region of interest" description="Disordered" evidence="11">
    <location>
        <begin position="844"/>
        <end position="904"/>
    </location>
</feature>
<protein>
    <recommendedName>
        <fullName evidence="13">EF-hand domain-containing protein</fullName>
    </recommendedName>
</protein>
<dbReference type="InterPro" id="IPR011992">
    <property type="entry name" value="EF-hand-dom_pair"/>
</dbReference>
<feature type="compositionally biased region" description="Basic residues" evidence="11">
    <location>
        <begin position="114"/>
        <end position="127"/>
    </location>
</feature>
<dbReference type="SUPFAM" id="SSF47473">
    <property type="entry name" value="EF-hand"/>
    <property type="match status" value="1"/>
</dbReference>
<feature type="region of interest" description="Disordered" evidence="11">
    <location>
        <begin position="1386"/>
        <end position="1452"/>
    </location>
</feature>
<dbReference type="GO" id="GO:0005509">
    <property type="term" value="F:calcium ion binding"/>
    <property type="evidence" value="ECO:0007669"/>
    <property type="project" value="InterPro"/>
</dbReference>
<dbReference type="InterPro" id="IPR023408">
    <property type="entry name" value="MscS_beta-dom_sf"/>
</dbReference>
<evidence type="ECO:0000256" key="10">
    <source>
        <dbReference type="ARBA" id="ARBA00036634"/>
    </source>
</evidence>
<evidence type="ECO:0000256" key="5">
    <source>
        <dbReference type="ARBA" id="ARBA00022692"/>
    </source>
</evidence>
<keyword evidence="9" id="KW-0407">Ion channel</keyword>
<keyword evidence="5 12" id="KW-0812">Transmembrane</keyword>
<keyword evidence="15" id="KW-1185">Reference proteome</keyword>
<comment type="catalytic activity">
    <reaction evidence="10">
        <text>Ca(2+)(in) = Ca(2+)(out)</text>
        <dbReference type="Rhea" id="RHEA:29671"/>
        <dbReference type="ChEBI" id="CHEBI:29108"/>
    </reaction>
</comment>
<reference evidence="14" key="1">
    <citation type="submission" date="2023-06" db="EMBL/GenBank/DDBJ databases">
        <authorList>
            <person name="Noh H."/>
        </authorList>
    </citation>
    <scope>NUCLEOTIDE SEQUENCE</scope>
    <source>
        <strain evidence="14">DUCC20226</strain>
    </source>
</reference>
<dbReference type="Pfam" id="PF25886">
    <property type="entry name" value="Msy1"/>
    <property type="match status" value="1"/>
</dbReference>
<comment type="caution">
    <text evidence="14">The sequence shown here is derived from an EMBL/GenBank/DDBJ whole genome shotgun (WGS) entry which is preliminary data.</text>
</comment>
<dbReference type="Gene3D" id="2.30.30.60">
    <property type="match status" value="1"/>
</dbReference>
<dbReference type="Proteomes" id="UP001265746">
    <property type="component" value="Unassembled WGS sequence"/>
</dbReference>
<feature type="region of interest" description="Disordered" evidence="11">
    <location>
        <begin position="1233"/>
        <end position="1346"/>
    </location>
</feature>
<feature type="region of interest" description="Disordered" evidence="11">
    <location>
        <begin position="760"/>
        <end position="812"/>
    </location>
</feature>
<keyword evidence="3" id="KW-0106">Calcium</keyword>
<feature type="transmembrane region" description="Helical" evidence="12">
    <location>
        <begin position="175"/>
        <end position="197"/>
    </location>
</feature>
<keyword evidence="8 12" id="KW-0472">Membrane</keyword>
<evidence type="ECO:0000256" key="8">
    <source>
        <dbReference type="ARBA" id="ARBA00023136"/>
    </source>
</evidence>
<accession>A0AAD9S9U9</accession>
<dbReference type="InterPro" id="IPR002048">
    <property type="entry name" value="EF_hand_dom"/>
</dbReference>
<evidence type="ECO:0000256" key="3">
    <source>
        <dbReference type="ARBA" id="ARBA00022568"/>
    </source>
</evidence>
<feature type="compositionally biased region" description="Polar residues" evidence="11">
    <location>
        <begin position="886"/>
        <end position="902"/>
    </location>
</feature>
<evidence type="ECO:0000256" key="1">
    <source>
        <dbReference type="ARBA" id="ARBA00004370"/>
    </source>
</evidence>
<evidence type="ECO:0000256" key="9">
    <source>
        <dbReference type="ARBA" id="ARBA00023303"/>
    </source>
</evidence>
<dbReference type="FunFam" id="1.10.238.10:FF:000345">
    <property type="entry name" value="Mechanosensitive ion channel protein"/>
    <property type="match status" value="1"/>
</dbReference>